<protein>
    <submittedName>
        <fullName evidence="3">Uncharacterized protein LOC115753428</fullName>
    </submittedName>
</protein>
<feature type="compositionally biased region" description="Basic residues" evidence="1">
    <location>
        <begin position="367"/>
        <end position="388"/>
    </location>
</feature>
<dbReference type="RefSeq" id="XP_030547893.2">
    <property type="nucleotide sequence ID" value="XM_030692033.2"/>
</dbReference>
<reference evidence="3" key="1">
    <citation type="submission" date="2025-08" db="UniProtKB">
        <authorList>
            <consortium name="RefSeq"/>
        </authorList>
    </citation>
    <scope>IDENTIFICATION</scope>
    <source>
        <tissue evidence="3">Leaf</tissue>
    </source>
</reference>
<proteinExistence type="predicted"/>
<name>A0A8B8QN40_9MYRT</name>
<gene>
    <name evidence="3" type="primary">LOC115753428</name>
</gene>
<dbReference type="PANTHER" id="PTHR33673">
    <property type="entry name" value="SUPPRESSOR SRP40-LIKE PROTEIN"/>
    <property type="match status" value="1"/>
</dbReference>
<feature type="region of interest" description="Disordered" evidence="1">
    <location>
        <begin position="201"/>
        <end position="298"/>
    </location>
</feature>
<evidence type="ECO:0000313" key="2">
    <source>
        <dbReference type="Proteomes" id="UP000827889"/>
    </source>
</evidence>
<dbReference type="Proteomes" id="UP000827889">
    <property type="component" value="Chromosome 11"/>
</dbReference>
<feature type="compositionally biased region" description="Basic and acidic residues" evidence="1">
    <location>
        <begin position="269"/>
        <end position="285"/>
    </location>
</feature>
<organism evidence="2 3">
    <name type="scientific">Rhodamnia argentea</name>
    <dbReference type="NCBI Taxonomy" id="178133"/>
    <lineage>
        <taxon>Eukaryota</taxon>
        <taxon>Viridiplantae</taxon>
        <taxon>Streptophyta</taxon>
        <taxon>Embryophyta</taxon>
        <taxon>Tracheophyta</taxon>
        <taxon>Spermatophyta</taxon>
        <taxon>Magnoliopsida</taxon>
        <taxon>eudicotyledons</taxon>
        <taxon>Gunneridae</taxon>
        <taxon>Pentapetalae</taxon>
        <taxon>rosids</taxon>
        <taxon>malvids</taxon>
        <taxon>Myrtales</taxon>
        <taxon>Myrtaceae</taxon>
        <taxon>Myrtoideae</taxon>
        <taxon>Myrteae</taxon>
        <taxon>Australasian group</taxon>
        <taxon>Rhodamnia</taxon>
    </lineage>
</organism>
<feature type="compositionally biased region" description="Basic and acidic residues" evidence="1">
    <location>
        <begin position="220"/>
        <end position="240"/>
    </location>
</feature>
<evidence type="ECO:0000313" key="3">
    <source>
        <dbReference type="RefSeq" id="XP_030547893.2"/>
    </source>
</evidence>
<feature type="compositionally biased region" description="Low complexity" evidence="1">
    <location>
        <begin position="33"/>
        <end position="50"/>
    </location>
</feature>
<sequence length="398" mass="43867">MDREAEKESGKHLKVHFDDTCNETHTLPRKKASPSSSSSSLEPDSLSDSTLTDRDESDSLPKSNRSSQDLEGLFPSESYAQAPISSTHGEITSPLPLSYMAGRPAGYDPNRIPAAVFSSKPANPTDWSVASNESLFSIHMGNNSFSRDQAFLLYKSGELTKLDEVFSVPTALPPVAEAVGPQQESPRSSSVNQIADLAKPSPQITELLPDEASPRSSNVDIKKGEDDNAKEKMQPTEHVRNSTSMSTRSDGSGTSTASFAFPILGGTSEGKKPSMKEGSKNEHSSELLPEQSQRRQATTGRTTLTNWFSCFSCCSFRCSISLKPKSNVMSSKATEVHIQKTMPSHYLMRRCNPIPVEFPKARERAKIYKKKKKKKETVKTRKKKKKKNNNNNSNNEEE</sequence>
<dbReference type="PANTHER" id="PTHR33673:SF36">
    <property type="entry name" value="MYB-LIKE PROTEIN Q"/>
    <property type="match status" value="1"/>
</dbReference>
<dbReference type="KEGG" id="rarg:115753428"/>
<evidence type="ECO:0000256" key="1">
    <source>
        <dbReference type="SAM" id="MobiDB-lite"/>
    </source>
</evidence>
<feature type="region of interest" description="Disordered" evidence="1">
    <location>
        <begin position="1"/>
        <end position="105"/>
    </location>
</feature>
<dbReference type="GeneID" id="115753428"/>
<feature type="compositionally biased region" description="Low complexity" evidence="1">
    <location>
        <begin position="389"/>
        <end position="398"/>
    </location>
</feature>
<feature type="compositionally biased region" description="Polar residues" evidence="1">
    <location>
        <begin position="241"/>
        <end position="258"/>
    </location>
</feature>
<keyword evidence="2" id="KW-1185">Reference proteome</keyword>
<feature type="region of interest" description="Disordered" evidence="1">
    <location>
        <begin position="362"/>
        <end position="398"/>
    </location>
</feature>
<feature type="compositionally biased region" description="Basic and acidic residues" evidence="1">
    <location>
        <begin position="1"/>
        <end position="19"/>
    </location>
</feature>
<accession>A0A8B8QN40</accession>
<dbReference type="AlphaFoldDB" id="A0A8B8QN40"/>